<feature type="compositionally biased region" description="Polar residues" evidence="1">
    <location>
        <begin position="236"/>
        <end position="248"/>
    </location>
</feature>
<evidence type="ECO:0000256" key="1">
    <source>
        <dbReference type="SAM" id="MobiDB-lite"/>
    </source>
</evidence>
<feature type="compositionally biased region" description="Polar residues" evidence="1">
    <location>
        <begin position="1"/>
        <end position="29"/>
    </location>
</feature>
<gene>
    <name evidence="3" type="ORF">VFPBJ_01592</name>
</gene>
<proteinExistence type="predicted"/>
<dbReference type="Proteomes" id="UP000078240">
    <property type="component" value="Unassembled WGS sequence"/>
</dbReference>
<sequence>MSNQPKKTSGTGARGASQGTKESGNSGSSYVMDRWTKEQGPWHPPNLASAGTKSHGTKKEQSKHSTQPITTIPPFNDGSKLPDCAKACGPLYDANGACVPPAIKTADSAVYTSCFCAQPKVAPFSKGTSGVCDNACDGVNGGLQSIAGWFQGICNVKNAGGNGAKTTTGATTTTSGQSASTGSSSKNSGGGGGGDWLSNHWQWVIMLVVLVVGIAGIWIGACIWRRRYLRKKDRQTSLGQKHSGSASRPSWGPAVTGSDSATPMNFAPDTERAAYAAEKPRKTKEKKKWTVSQRT</sequence>
<evidence type="ECO:0000313" key="4">
    <source>
        <dbReference type="Proteomes" id="UP000078240"/>
    </source>
</evidence>
<evidence type="ECO:0000256" key="2">
    <source>
        <dbReference type="SAM" id="Phobius"/>
    </source>
</evidence>
<protein>
    <submittedName>
        <fullName evidence="3">Integral membrane protein</fullName>
    </submittedName>
</protein>
<feature type="compositionally biased region" description="Low complexity" evidence="1">
    <location>
        <begin position="164"/>
        <end position="187"/>
    </location>
</feature>
<evidence type="ECO:0000313" key="3">
    <source>
        <dbReference type="EMBL" id="OAQ87552.1"/>
    </source>
</evidence>
<reference evidence="3 4" key="1">
    <citation type="submission" date="2016-01" db="EMBL/GenBank/DDBJ databases">
        <title>Biosynthesis of antibiotic leucinostatins and their inhibition on Phytophthora in bio-control Purpureocillium lilacinum.</title>
        <authorList>
            <person name="Wang G."/>
            <person name="Liu Z."/>
            <person name="Lin R."/>
            <person name="Li E."/>
            <person name="Mao Z."/>
            <person name="Ling J."/>
            <person name="Yin W."/>
            <person name="Xie B."/>
        </authorList>
    </citation>
    <scope>NUCLEOTIDE SEQUENCE [LARGE SCALE GENOMIC DNA]</scope>
    <source>
        <strain evidence="3">PLBJ-1</strain>
    </source>
</reference>
<dbReference type="AlphaFoldDB" id="A0A179HC66"/>
<keyword evidence="2" id="KW-0812">Transmembrane</keyword>
<keyword evidence="2" id="KW-1133">Transmembrane helix</keyword>
<feature type="transmembrane region" description="Helical" evidence="2">
    <location>
        <begin position="203"/>
        <end position="224"/>
    </location>
</feature>
<name>A0A179HC66_PURLI</name>
<feature type="region of interest" description="Disordered" evidence="1">
    <location>
        <begin position="164"/>
        <end position="192"/>
    </location>
</feature>
<accession>A0A179HC66</accession>
<keyword evidence="2" id="KW-0472">Membrane</keyword>
<organism evidence="3 4">
    <name type="scientific">Purpureocillium lilacinum</name>
    <name type="common">Paecilomyces lilacinus</name>
    <dbReference type="NCBI Taxonomy" id="33203"/>
    <lineage>
        <taxon>Eukaryota</taxon>
        <taxon>Fungi</taxon>
        <taxon>Dikarya</taxon>
        <taxon>Ascomycota</taxon>
        <taxon>Pezizomycotina</taxon>
        <taxon>Sordariomycetes</taxon>
        <taxon>Hypocreomycetidae</taxon>
        <taxon>Hypocreales</taxon>
        <taxon>Ophiocordycipitaceae</taxon>
        <taxon>Purpureocillium</taxon>
    </lineage>
</organism>
<comment type="caution">
    <text evidence="3">The sequence shown here is derived from an EMBL/GenBank/DDBJ whole genome shotgun (WGS) entry which is preliminary data.</text>
</comment>
<feature type="region of interest" description="Disordered" evidence="1">
    <location>
        <begin position="1"/>
        <end position="76"/>
    </location>
</feature>
<feature type="region of interest" description="Disordered" evidence="1">
    <location>
        <begin position="235"/>
        <end position="295"/>
    </location>
</feature>
<dbReference type="EMBL" id="LSBH01000001">
    <property type="protein sequence ID" value="OAQ87552.1"/>
    <property type="molecule type" value="Genomic_DNA"/>
</dbReference>